<accession>A0A8T1U882</accession>
<dbReference type="OrthoDB" id="138633at2759"/>
<comment type="caution">
    <text evidence="1">The sequence shown here is derived from an EMBL/GenBank/DDBJ whole genome shotgun (WGS) entry which is preliminary data.</text>
</comment>
<evidence type="ECO:0000313" key="1">
    <source>
        <dbReference type="EMBL" id="KAG6957531.1"/>
    </source>
</evidence>
<sequence>MSMETVKRRVNRTRAEEFGGSVYGQIEVPPWSQILNSDGTPSTITFLMFHFSYYGRKAKTRQRLLGWAHPVLLNMLKHKKADVFVDGTFRCVPPQTVHHLHSV</sequence>
<evidence type="ECO:0000313" key="2">
    <source>
        <dbReference type="Proteomes" id="UP000688947"/>
    </source>
</evidence>
<protein>
    <submittedName>
        <fullName evidence="1">Uncharacterized protein</fullName>
    </submittedName>
</protein>
<organism evidence="1 2">
    <name type="scientific">Phytophthora cactorum</name>
    <dbReference type="NCBI Taxonomy" id="29920"/>
    <lineage>
        <taxon>Eukaryota</taxon>
        <taxon>Sar</taxon>
        <taxon>Stramenopiles</taxon>
        <taxon>Oomycota</taxon>
        <taxon>Peronosporomycetes</taxon>
        <taxon>Peronosporales</taxon>
        <taxon>Peronosporaceae</taxon>
        <taxon>Phytophthora</taxon>
    </lineage>
</organism>
<gene>
    <name evidence="1" type="ORF">JG687_00009926</name>
</gene>
<reference evidence="1" key="1">
    <citation type="submission" date="2021-01" db="EMBL/GenBank/DDBJ databases">
        <title>Phytophthora aleatoria, a newly-described species from Pinus radiata is distinct from Phytophthora cactorum isolates based on comparative genomics.</title>
        <authorList>
            <person name="Mcdougal R."/>
            <person name="Panda P."/>
            <person name="Williams N."/>
            <person name="Studholme D.J."/>
        </authorList>
    </citation>
    <scope>NUCLEOTIDE SEQUENCE</scope>
    <source>
        <strain evidence="1">NZFS 3830</strain>
    </source>
</reference>
<proteinExistence type="predicted"/>
<dbReference type="AlphaFoldDB" id="A0A8T1U882"/>
<name>A0A8T1U882_9STRA</name>
<dbReference type="EMBL" id="JAENGZ010000538">
    <property type="protein sequence ID" value="KAG6957531.1"/>
    <property type="molecule type" value="Genomic_DNA"/>
</dbReference>
<dbReference type="Proteomes" id="UP000688947">
    <property type="component" value="Unassembled WGS sequence"/>
</dbReference>